<keyword evidence="4" id="KW-1185">Reference proteome</keyword>
<evidence type="ECO:0000256" key="1">
    <source>
        <dbReference type="SAM" id="MobiDB-lite"/>
    </source>
</evidence>
<proteinExistence type="predicted"/>
<evidence type="ECO:0000313" key="3">
    <source>
        <dbReference type="EMBL" id="KAJ3551768.1"/>
    </source>
</evidence>
<name>A0AAD5YPG5_9AGAR</name>
<dbReference type="Proteomes" id="UP001213000">
    <property type="component" value="Unassembled WGS sequence"/>
</dbReference>
<dbReference type="InterPro" id="IPR001357">
    <property type="entry name" value="BRCT_dom"/>
</dbReference>
<comment type="caution">
    <text evidence="3">The sequence shown here is derived from an EMBL/GenBank/DDBJ whole genome shotgun (WGS) entry which is preliminary data.</text>
</comment>
<dbReference type="Gene3D" id="3.40.50.10190">
    <property type="entry name" value="BRCT domain"/>
    <property type="match status" value="1"/>
</dbReference>
<dbReference type="PROSITE" id="PS50172">
    <property type="entry name" value="BRCT"/>
    <property type="match status" value="1"/>
</dbReference>
<feature type="region of interest" description="Disordered" evidence="1">
    <location>
        <begin position="1"/>
        <end position="27"/>
    </location>
</feature>
<dbReference type="InterPro" id="IPR036420">
    <property type="entry name" value="BRCT_dom_sf"/>
</dbReference>
<evidence type="ECO:0000259" key="2">
    <source>
        <dbReference type="PROSITE" id="PS50172"/>
    </source>
</evidence>
<evidence type="ECO:0000313" key="4">
    <source>
        <dbReference type="Proteomes" id="UP001213000"/>
    </source>
</evidence>
<protein>
    <recommendedName>
        <fullName evidence="2">BRCT domain-containing protein</fullName>
    </recommendedName>
</protein>
<feature type="compositionally biased region" description="Low complexity" evidence="1">
    <location>
        <begin position="141"/>
        <end position="174"/>
    </location>
</feature>
<feature type="domain" description="BRCT" evidence="2">
    <location>
        <begin position="53"/>
        <end position="125"/>
    </location>
</feature>
<accession>A0AAD5YPG5</accession>
<reference evidence="3" key="1">
    <citation type="submission" date="2022-07" db="EMBL/GenBank/DDBJ databases">
        <title>Genome Sequence of Leucocoprinus birnbaumii.</title>
        <authorList>
            <person name="Buettner E."/>
        </authorList>
    </citation>
    <scope>NUCLEOTIDE SEQUENCE</scope>
    <source>
        <strain evidence="3">VT141</strain>
    </source>
</reference>
<dbReference type="Pfam" id="PF16589">
    <property type="entry name" value="BRCT_2"/>
    <property type="match status" value="1"/>
</dbReference>
<dbReference type="AlphaFoldDB" id="A0AAD5YPG5"/>
<organism evidence="3 4">
    <name type="scientific">Leucocoprinus birnbaumii</name>
    <dbReference type="NCBI Taxonomy" id="56174"/>
    <lineage>
        <taxon>Eukaryota</taxon>
        <taxon>Fungi</taxon>
        <taxon>Dikarya</taxon>
        <taxon>Basidiomycota</taxon>
        <taxon>Agaricomycotina</taxon>
        <taxon>Agaricomycetes</taxon>
        <taxon>Agaricomycetidae</taxon>
        <taxon>Agaricales</taxon>
        <taxon>Agaricineae</taxon>
        <taxon>Agaricaceae</taxon>
        <taxon>Leucocoprinus</taxon>
    </lineage>
</organism>
<dbReference type="SUPFAM" id="SSF52113">
    <property type="entry name" value="BRCT domain"/>
    <property type="match status" value="1"/>
</dbReference>
<dbReference type="EMBL" id="JANIEX010002155">
    <property type="protein sequence ID" value="KAJ3551768.1"/>
    <property type="molecule type" value="Genomic_DNA"/>
</dbReference>
<gene>
    <name evidence="3" type="ORF">NP233_g13015</name>
</gene>
<dbReference type="CDD" id="cd00027">
    <property type="entry name" value="BRCT"/>
    <property type="match status" value="1"/>
</dbReference>
<feature type="region of interest" description="Disordered" evidence="1">
    <location>
        <begin position="141"/>
        <end position="219"/>
    </location>
</feature>
<sequence>MAPAGRPRRVQAAPPQPQSAQNEQQDQQEYPQLFIDPMMGTPLPIYVDKDVEDRENLVRLITSHGGTVSQNYSGVPYILVDPHKQSGQNLYRHYLGKKGKIVLSSQWIYECIRLNQLQTFHSNYAGCKVTGKEPIHTAQQELPNQQPQQQVQPPIQQPVQPAHPQQQQATPSAPLRNRPPSPDPSIGQARENAPPVPRQNGVPNQHPTMGPIQGHRPEMTSVPPGMISTGVSVNGLTFAPYAIFGQNMAPPTAAGPQPQPQTNG</sequence>